<feature type="compositionally biased region" description="Polar residues" evidence="1">
    <location>
        <begin position="45"/>
        <end position="56"/>
    </location>
</feature>
<comment type="caution">
    <text evidence="2">The sequence shown here is derived from an EMBL/GenBank/DDBJ whole genome shotgun (WGS) entry which is preliminary data.</text>
</comment>
<feature type="region of interest" description="Disordered" evidence="1">
    <location>
        <begin position="44"/>
        <end position="65"/>
    </location>
</feature>
<evidence type="ECO:0000313" key="2">
    <source>
        <dbReference type="EMBL" id="OGC68821.1"/>
    </source>
</evidence>
<evidence type="ECO:0000256" key="1">
    <source>
        <dbReference type="SAM" id="MobiDB-lite"/>
    </source>
</evidence>
<organism evidence="2 3">
    <name type="scientific">candidate division WWE3 bacterium RIFOXYC1_FULL_39_7</name>
    <dbReference type="NCBI Taxonomy" id="1802643"/>
    <lineage>
        <taxon>Bacteria</taxon>
        <taxon>Katanobacteria</taxon>
    </lineage>
</organism>
<reference evidence="2 3" key="1">
    <citation type="journal article" date="2016" name="Nat. Commun.">
        <title>Thousands of microbial genomes shed light on interconnected biogeochemical processes in an aquifer system.</title>
        <authorList>
            <person name="Anantharaman K."/>
            <person name="Brown C.T."/>
            <person name="Hug L.A."/>
            <person name="Sharon I."/>
            <person name="Castelle C.J."/>
            <person name="Probst A.J."/>
            <person name="Thomas B.C."/>
            <person name="Singh A."/>
            <person name="Wilkins M.J."/>
            <person name="Karaoz U."/>
            <person name="Brodie E.L."/>
            <person name="Williams K.H."/>
            <person name="Hubbard S.S."/>
            <person name="Banfield J.F."/>
        </authorList>
    </citation>
    <scope>NUCLEOTIDE SEQUENCE [LARGE SCALE GENOMIC DNA]</scope>
</reference>
<dbReference type="AlphaFoldDB" id="A0A1F4WHF5"/>
<gene>
    <name evidence="2" type="ORF">A2415_02650</name>
</gene>
<protein>
    <submittedName>
        <fullName evidence="2">Uncharacterized protein</fullName>
    </submittedName>
</protein>
<proteinExistence type="predicted"/>
<dbReference type="EMBL" id="MEWA01000031">
    <property type="protein sequence ID" value="OGC68821.1"/>
    <property type="molecule type" value="Genomic_DNA"/>
</dbReference>
<name>A0A1F4WHF5_UNCKA</name>
<sequence>MNLQIINSQHTIRKEEEMGQNQFRIPFGVDLMVMVPHDDEPNIRSMANTKCTTGGDPTQKVETDD</sequence>
<accession>A0A1F4WHF5</accession>
<dbReference type="Proteomes" id="UP000179113">
    <property type="component" value="Unassembled WGS sequence"/>
</dbReference>
<evidence type="ECO:0000313" key="3">
    <source>
        <dbReference type="Proteomes" id="UP000179113"/>
    </source>
</evidence>